<keyword evidence="2 7" id="KW-0813">Transport</keyword>
<evidence type="ECO:0000256" key="4">
    <source>
        <dbReference type="ARBA" id="ARBA00022692"/>
    </source>
</evidence>
<feature type="transmembrane region" description="Helical" evidence="7">
    <location>
        <begin position="205"/>
        <end position="231"/>
    </location>
</feature>
<dbReference type="RefSeq" id="WP_232182212.1">
    <property type="nucleotide sequence ID" value="NZ_JAIOAP010000001.1"/>
</dbReference>
<evidence type="ECO:0000256" key="1">
    <source>
        <dbReference type="ARBA" id="ARBA00004651"/>
    </source>
</evidence>
<comment type="subcellular location">
    <subcellularLocation>
        <location evidence="1 7">Cell membrane</location>
        <topology evidence="1 7">Multi-pass membrane protein</topology>
    </subcellularLocation>
</comment>
<evidence type="ECO:0000256" key="3">
    <source>
        <dbReference type="ARBA" id="ARBA00022475"/>
    </source>
</evidence>
<proteinExistence type="inferred from homology"/>
<evidence type="ECO:0000256" key="5">
    <source>
        <dbReference type="ARBA" id="ARBA00022989"/>
    </source>
</evidence>
<name>A0ABV1KMF9_9BACL</name>
<feature type="transmembrane region" description="Helical" evidence="7">
    <location>
        <begin position="172"/>
        <end position="193"/>
    </location>
</feature>
<protein>
    <submittedName>
        <fullName evidence="9">ABC transporter permease subunit</fullName>
    </submittedName>
</protein>
<feature type="transmembrane region" description="Helical" evidence="7">
    <location>
        <begin position="112"/>
        <end position="132"/>
    </location>
</feature>
<dbReference type="PANTHER" id="PTHR43227:SF11">
    <property type="entry name" value="BLL4140 PROTEIN"/>
    <property type="match status" value="1"/>
</dbReference>
<keyword evidence="5 7" id="KW-1133">Transmembrane helix</keyword>
<keyword evidence="4 7" id="KW-0812">Transmembrane</keyword>
<dbReference type="Gene3D" id="1.10.3720.10">
    <property type="entry name" value="MetI-like"/>
    <property type="match status" value="1"/>
</dbReference>
<dbReference type="PANTHER" id="PTHR43227">
    <property type="entry name" value="BLL4140 PROTEIN"/>
    <property type="match status" value="1"/>
</dbReference>
<evidence type="ECO:0000313" key="9">
    <source>
        <dbReference type="EMBL" id="MEQ4481280.1"/>
    </source>
</evidence>
<dbReference type="Proteomes" id="UP001493487">
    <property type="component" value="Unassembled WGS sequence"/>
</dbReference>
<evidence type="ECO:0000256" key="2">
    <source>
        <dbReference type="ARBA" id="ARBA00022448"/>
    </source>
</evidence>
<feature type="transmembrane region" description="Helical" evidence="7">
    <location>
        <begin position="12"/>
        <end position="29"/>
    </location>
</feature>
<dbReference type="InterPro" id="IPR050809">
    <property type="entry name" value="UgpAE/MalFG_permease"/>
</dbReference>
<dbReference type="PROSITE" id="PS50928">
    <property type="entry name" value="ABC_TM1"/>
    <property type="match status" value="1"/>
</dbReference>
<organism evidence="9 10">
    <name type="scientific">Cohnella silvisoli</name>
    <dbReference type="NCBI Taxonomy" id="2873699"/>
    <lineage>
        <taxon>Bacteria</taxon>
        <taxon>Bacillati</taxon>
        <taxon>Bacillota</taxon>
        <taxon>Bacilli</taxon>
        <taxon>Bacillales</taxon>
        <taxon>Paenibacillaceae</taxon>
        <taxon>Cohnella</taxon>
    </lineage>
</organism>
<evidence type="ECO:0000259" key="8">
    <source>
        <dbReference type="PROSITE" id="PS50928"/>
    </source>
</evidence>
<comment type="similarity">
    <text evidence="7">Belongs to the binding-protein-dependent transport system permease family.</text>
</comment>
<evidence type="ECO:0000256" key="6">
    <source>
        <dbReference type="ARBA" id="ARBA00023136"/>
    </source>
</evidence>
<dbReference type="InterPro" id="IPR035906">
    <property type="entry name" value="MetI-like_sf"/>
</dbReference>
<feature type="domain" description="ABC transmembrane type-1" evidence="8">
    <location>
        <begin position="72"/>
        <end position="286"/>
    </location>
</feature>
<comment type="caution">
    <text evidence="9">The sequence shown here is derived from an EMBL/GenBank/DDBJ whole genome shotgun (WGS) entry which is preliminary data.</text>
</comment>
<dbReference type="SUPFAM" id="SSF161098">
    <property type="entry name" value="MetI-like"/>
    <property type="match status" value="1"/>
</dbReference>
<evidence type="ECO:0000256" key="7">
    <source>
        <dbReference type="RuleBase" id="RU363032"/>
    </source>
</evidence>
<accession>A0ABV1KMF9</accession>
<gene>
    <name evidence="9" type="ORF">QJS35_02600</name>
</gene>
<evidence type="ECO:0000313" key="10">
    <source>
        <dbReference type="Proteomes" id="UP001493487"/>
    </source>
</evidence>
<dbReference type="InterPro" id="IPR000515">
    <property type="entry name" value="MetI-like"/>
</dbReference>
<keyword evidence="10" id="KW-1185">Reference proteome</keyword>
<dbReference type="CDD" id="cd06261">
    <property type="entry name" value="TM_PBP2"/>
    <property type="match status" value="1"/>
</dbReference>
<feature type="transmembrane region" description="Helical" evidence="7">
    <location>
        <begin position="265"/>
        <end position="286"/>
    </location>
</feature>
<keyword evidence="6 7" id="KW-0472">Membrane</keyword>
<keyword evidence="3" id="KW-1003">Cell membrane</keyword>
<dbReference type="EMBL" id="JASKHM010000001">
    <property type="protein sequence ID" value="MEQ4481280.1"/>
    <property type="molecule type" value="Genomic_DNA"/>
</dbReference>
<sequence length="299" mass="34321">MLWAKIWKHRLLYLLFIPVIVYFFAFRYYPMFLQVLLAFKQYNLTGGIWGSEWVGWDNFNQLLHHKDFQRVFQNTVEISLLRIVFGFFPPIILAILLFDLASSRFRKISQTVLYIPHFFSWVIVYAIAYAMFANTGFLNQILQWTTGHTFSFLTSEEWFRTILIGTGVWKELGWGTIIYLAGLTALDPSLYEAAKIDGAGPIKRIIYVTLPGIASIIVFLFTIQIGSILYAGGEQVLLFYNPATYSVGDIIDTWVYRQGIAQLQYSMATSMSLFQSLFGLLLVILANKAARKYAGTGIW</sequence>
<reference evidence="9 10" key="1">
    <citation type="journal article" date="2023" name="Genome Announc.">
        <title>Pan-Genome Analyses of the Genus Cohnella and Proposal of the Novel Species Cohnella silvisoli sp. nov., Isolated from Forest Soil.</title>
        <authorList>
            <person name="Wang C."/>
            <person name="Mao L."/>
            <person name="Bao G."/>
            <person name="Zhu H."/>
        </authorList>
    </citation>
    <scope>NUCLEOTIDE SEQUENCE [LARGE SCALE GENOMIC DNA]</scope>
    <source>
        <strain evidence="9 10">NL03-T5-1</strain>
    </source>
</reference>
<feature type="transmembrane region" description="Helical" evidence="7">
    <location>
        <begin position="80"/>
        <end position="100"/>
    </location>
</feature>
<dbReference type="Pfam" id="PF00528">
    <property type="entry name" value="BPD_transp_1"/>
    <property type="match status" value="1"/>
</dbReference>